<dbReference type="InterPro" id="IPR036291">
    <property type="entry name" value="NAD(P)-bd_dom_sf"/>
</dbReference>
<dbReference type="Gene3D" id="3.40.50.720">
    <property type="entry name" value="NAD(P)-binding Rossmann-like Domain"/>
    <property type="match status" value="1"/>
</dbReference>
<organism evidence="2 3">
    <name type="scientific">Colletotrichum liriopes</name>
    <dbReference type="NCBI Taxonomy" id="708192"/>
    <lineage>
        <taxon>Eukaryota</taxon>
        <taxon>Fungi</taxon>
        <taxon>Dikarya</taxon>
        <taxon>Ascomycota</taxon>
        <taxon>Pezizomycotina</taxon>
        <taxon>Sordariomycetes</taxon>
        <taxon>Hypocreomycetidae</taxon>
        <taxon>Glomerellales</taxon>
        <taxon>Glomerellaceae</taxon>
        <taxon>Colletotrichum</taxon>
        <taxon>Colletotrichum spaethianum species complex</taxon>
    </lineage>
</organism>
<evidence type="ECO:0000256" key="1">
    <source>
        <dbReference type="ARBA" id="ARBA00023002"/>
    </source>
</evidence>
<dbReference type="GO" id="GO:0016491">
    <property type="term" value="F:oxidoreductase activity"/>
    <property type="evidence" value="ECO:0007669"/>
    <property type="project" value="UniProtKB-KW"/>
</dbReference>
<dbReference type="SUPFAM" id="SSF51735">
    <property type="entry name" value="NAD(P)-binding Rossmann-fold domains"/>
    <property type="match status" value="1"/>
</dbReference>
<dbReference type="Pfam" id="PF00106">
    <property type="entry name" value="adh_short"/>
    <property type="match status" value="1"/>
</dbReference>
<dbReference type="PRINTS" id="PR00081">
    <property type="entry name" value="GDHRDH"/>
</dbReference>
<protein>
    <submittedName>
        <fullName evidence="2">Oxidoreductase YxbG</fullName>
    </submittedName>
</protein>
<dbReference type="EMBL" id="BPPX01000015">
    <property type="protein sequence ID" value="GJC84748.1"/>
    <property type="molecule type" value="Genomic_DNA"/>
</dbReference>
<accession>A0AA37LUS5</accession>
<dbReference type="PANTHER" id="PTHR43658">
    <property type="entry name" value="SHORT-CHAIN DEHYDROGENASE/REDUCTASE"/>
    <property type="match status" value="1"/>
</dbReference>
<dbReference type="PANTHER" id="PTHR43658:SF8">
    <property type="entry name" value="17-BETA-HYDROXYSTEROID DEHYDROGENASE 14-RELATED"/>
    <property type="match status" value="1"/>
</dbReference>
<dbReference type="AlphaFoldDB" id="A0AA37LUS5"/>
<reference evidence="2 3" key="1">
    <citation type="submission" date="2021-07" db="EMBL/GenBank/DDBJ databases">
        <title>Genome data of Colletotrichum spaethianum.</title>
        <authorList>
            <person name="Utami Y.D."/>
            <person name="Hiruma K."/>
        </authorList>
    </citation>
    <scope>NUCLEOTIDE SEQUENCE [LARGE SCALE GENOMIC DNA]</scope>
    <source>
        <strain evidence="2 3">MAFF 242679</strain>
    </source>
</reference>
<evidence type="ECO:0000313" key="3">
    <source>
        <dbReference type="Proteomes" id="UP001055172"/>
    </source>
</evidence>
<gene>
    <name evidence="2" type="ORF">ColLi_07586</name>
</gene>
<keyword evidence="1" id="KW-0560">Oxidoreductase</keyword>
<name>A0AA37LUS5_9PEZI</name>
<dbReference type="InterPro" id="IPR002347">
    <property type="entry name" value="SDR_fam"/>
</dbReference>
<evidence type="ECO:0000313" key="2">
    <source>
        <dbReference type="EMBL" id="GJC84748.1"/>
    </source>
</evidence>
<dbReference type="CDD" id="cd05233">
    <property type="entry name" value="SDR_c"/>
    <property type="match status" value="1"/>
</dbReference>
<dbReference type="Proteomes" id="UP001055172">
    <property type="component" value="Unassembled WGS sequence"/>
</dbReference>
<proteinExistence type="predicted"/>
<comment type="caution">
    <text evidence="2">The sequence shown here is derived from an EMBL/GenBank/DDBJ whole genome shotgun (WGS) entry which is preliminary data.</text>
</comment>
<keyword evidence="3" id="KW-1185">Reference proteome</keyword>
<dbReference type="Pfam" id="PF13561">
    <property type="entry name" value="adh_short_C2"/>
    <property type="match status" value="1"/>
</dbReference>
<sequence>MAPRTLPVLVIIGGGGIGLATAHRLGPGRQILLASRSPTTLAAGAESLKKEGLEVVTQQADVSSYDSVAAVAKTAAALGTIEAVVLTSGVSAVVGSVETILAVDVLGTANVIEAFGKEVEMPEGSSLICTGSVAQHLCPPMSPDLETHLATAPLPSLLSPNKELDHIISGQSRIAYYVAKKANFLRVQAAAASRDYAGKGVRVNCVSPGMTETNMLTAEKSVDVVGDMITAALKVHPLKRASTVDEIAQAIEFVVQCGYVNGVDILVDGVLMLPSCGVA</sequence>